<feature type="domain" description="Phosphatidylglycerol lysyltransferase C-terminal" evidence="7">
    <location>
        <begin position="644"/>
        <end position="938"/>
    </location>
</feature>
<gene>
    <name evidence="8" type="ORF">UFOPK2958_00137</name>
</gene>
<evidence type="ECO:0000256" key="5">
    <source>
        <dbReference type="ARBA" id="ARBA00023136"/>
    </source>
</evidence>
<feature type="transmembrane region" description="Helical" evidence="6">
    <location>
        <begin position="508"/>
        <end position="527"/>
    </location>
</feature>
<feature type="transmembrane region" description="Helical" evidence="6">
    <location>
        <begin position="450"/>
        <end position="473"/>
    </location>
</feature>
<dbReference type="GO" id="GO:0055091">
    <property type="term" value="P:phospholipid homeostasis"/>
    <property type="evidence" value="ECO:0007669"/>
    <property type="project" value="TreeGrafter"/>
</dbReference>
<dbReference type="EMBL" id="CAFAAB010000007">
    <property type="protein sequence ID" value="CAB4775015.1"/>
    <property type="molecule type" value="Genomic_DNA"/>
</dbReference>
<name>A0A6J6VVG6_9ZZZZ</name>
<evidence type="ECO:0000256" key="1">
    <source>
        <dbReference type="ARBA" id="ARBA00004651"/>
    </source>
</evidence>
<accession>A0A6J6VVG6</accession>
<feature type="transmembrane region" description="Helical" evidence="6">
    <location>
        <begin position="420"/>
        <end position="438"/>
    </location>
</feature>
<dbReference type="GO" id="GO:0005886">
    <property type="term" value="C:plasma membrane"/>
    <property type="evidence" value="ECO:0007669"/>
    <property type="project" value="UniProtKB-SubCell"/>
</dbReference>
<evidence type="ECO:0000256" key="6">
    <source>
        <dbReference type="SAM" id="Phobius"/>
    </source>
</evidence>
<dbReference type="PANTHER" id="PTHR34697:SF2">
    <property type="entry name" value="PHOSPHATIDYLGLYCEROL LYSYLTRANSFERASE"/>
    <property type="match status" value="1"/>
</dbReference>
<proteinExistence type="predicted"/>
<feature type="transmembrane region" description="Helical" evidence="6">
    <location>
        <begin position="485"/>
        <end position="502"/>
    </location>
</feature>
<evidence type="ECO:0000313" key="8">
    <source>
        <dbReference type="EMBL" id="CAB4775015.1"/>
    </source>
</evidence>
<feature type="transmembrane region" description="Helical" evidence="6">
    <location>
        <begin position="228"/>
        <end position="254"/>
    </location>
</feature>
<dbReference type="AlphaFoldDB" id="A0A6J6VVG6"/>
<evidence type="ECO:0000259" key="7">
    <source>
        <dbReference type="Pfam" id="PF09924"/>
    </source>
</evidence>
<feature type="transmembrane region" description="Helical" evidence="6">
    <location>
        <begin position="539"/>
        <end position="561"/>
    </location>
</feature>
<evidence type="ECO:0000256" key="2">
    <source>
        <dbReference type="ARBA" id="ARBA00022475"/>
    </source>
</evidence>
<dbReference type="InterPro" id="IPR024320">
    <property type="entry name" value="LPG_synthase_C"/>
</dbReference>
<reference evidence="8" key="1">
    <citation type="submission" date="2020-05" db="EMBL/GenBank/DDBJ databases">
        <authorList>
            <person name="Chiriac C."/>
            <person name="Salcher M."/>
            <person name="Ghai R."/>
            <person name="Kavagutti S V."/>
        </authorList>
    </citation>
    <scope>NUCLEOTIDE SEQUENCE</scope>
</reference>
<organism evidence="8">
    <name type="scientific">freshwater metagenome</name>
    <dbReference type="NCBI Taxonomy" id="449393"/>
    <lineage>
        <taxon>unclassified sequences</taxon>
        <taxon>metagenomes</taxon>
        <taxon>ecological metagenomes</taxon>
    </lineage>
</organism>
<sequence length="992" mass="108310">MSSLSNQVIALPQGRRLTVYSDLQLSPEMAHDSIAMASIVEQLNEIDEATVIIFAGSTFAFGPTSNPQRFVDACWQRFPAFYQALQRIASLEQARVIFLPGATDEVLETDAPTRAALTRMGFALAASVSVDVMTWRGSRRLEVVAGVTTRNTARVDERERDDARRLDDTQSLTRFVQSRLMYRTFSGWAWAPLWIFAFLMLSSFVIGLNDLFGSHGSQLLGQTPHFTTWGWLSASLFAVAAIEAILVVIASTIARRRFFHRDGPQFTSSEPLGDVLIGNQDALKLASTIVAAGGVGLIVGGCARPALAYLDQGVCAAPGPSGRVFVERLGRFGLPPIFQPVARTSYVEVEAGGTVRVRLVAGGFREPSTTRLERWLAGKTTLPAPPESPALIGSWPDGSPWPQTPMFQQTFRRELRLKRIVSGVVLLTGLANVVSAVVPPARGRLESLLHVLPLGVAQSAAAATALAGVGMIMMARGLRRGQRRAWIVAAILFAITTSTHVVHGGNGLGTLINAIVLILLITERRIFQGATDRGSFSGALPKLLSIPAVATASAMLVVIVTSRVPFGREWWRIAQACVERLVGVTRLPLPDRAGDFLSPSLFATGIVIIMCGLYLLTRPVVDRRLSNHGSSAERRLAELRARDIVRRHGRGTLDYFALRDDKQFFFFRDSVVAYAVYGGVALISPDPIGPEPERVEVFAAFRRFAEQRGWTLAIIGAGQQWLPVYQGAGLHHIYVGDEGVVNCQTFTLEGGKMKGLRQACTRLARNGYSVEFVDPSTIDPTRVRGIMELIAKLRRGEDERGFSMMLGRLFNPRDKGLLLTIVNGPDGTPVAVCQFVPSPAINGYSLDLMRRDPGEHPNGLIDFALCSTIEHLRQQGGQGLSLNFAAFRSVLDGEKGDGTFTKVERWALKRLSGILPIETLWTFNAKYQPEWLPRYLVYPAFESLVPVVAALLRAESLTEIPIIGRLLANDPSNRPSTVIPEEILAAVSEDAT</sequence>
<dbReference type="InterPro" id="IPR051211">
    <property type="entry name" value="PG_lysyltransferase"/>
</dbReference>
<keyword evidence="5 6" id="KW-0472">Membrane</keyword>
<keyword evidence="2" id="KW-1003">Cell membrane</keyword>
<dbReference type="PANTHER" id="PTHR34697">
    <property type="entry name" value="PHOSPHATIDYLGLYCEROL LYSYLTRANSFERASE"/>
    <property type="match status" value="1"/>
</dbReference>
<dbReference type="Pfam" id="PF09924">
    <property type="entry name" value="LPG_synthase_C"/>
    <property type="match status" value="1"/>
</dbReference>
<feature type="transmembrane region" description="Helical" evidence="6">
    <location>
        <begin position="188"/>
        <end position="208"/>
    </location>
</feature>
<keyword evidence="3 6" id="KW-0812">Transmembrane</keyword>
<keyword evidence="4 6" id="KW-1133">Transmembrane helix</keyword>
<feature type="transmembrane region" description="Helical" evidence="6">
    <location>
        <begin position="596"/>
        <end position="616"/>
    </location>
</feature>
<evidence type="ECO:0000256" key="4">
    <source>
        <dbReference type="ARBA" id="ARBA00022989"/>
    </source>
</evidence>
<dbReference type="GO" id="GO:0016755">
    <property type="term" value="F:aminoacyltransferase activity"/>
    <property type="evidence" value="ECO:0007669"/>
    <property type="project" value="TreeGrafter"/>
</dbReference>
<protein>
    <submittedName>
        <fullName evidence="8">Unannotated protein</fullName>
    </submittedName>
</protein>
<comment type="subcellular location">
    <subcellularLocation>
        <location evidence="1">Cell membrane</location>
        <topology evidence="1">Multi-pass membrane protein</topology>
    </subcellularLocation>
</comment>
<evidence type="ECO:0000256" key="3">
    <source>
        <dbReference type="ARBA" id="ARBA00022692"/>
    </source>
</evidence>